<keyword evidence="2" id="KW-1185">Reference proteome</keyword>
<dbReference type="STRING" id="857265.WG78_07780"/>
<reference evidence="1 2" key="1">
    <citation type="submission" date="2015-07" db="EMBL/GenBank/DDBJ databases">
        <title>Draft genome sequence of the Amantichitinum ursilacus IGB-41, a new chitin-degrading bacterium.</title>
        <authorList>
            <person name="Kirstahler P."/>
            <person name="Guenther M."/>
            <person name="Grumaz C."/>
            <person name="Rupp S."/>
            <person name="Zibek S."/>
            <person name="Sohn K."/>
        </authorList>
    </citation>
    <scope>NUCLEOTIDE SEQUENCE [LARGE SCALE GENOMIC DNA]</scope>
    <source>
        <strain evidence="1 2">IGB-41</strain>
    </source>
</reference>
<evidence type="ECO:0000313" key="1">
    <source>
        <dbReference type="EMBL" id="KPC53726.1"/>
    </source>
</evidence>
<name>A0A0N1JT35_9NEIS</name>
<sequence>MRTYDKLIATICNGQKNASLRASSGRPMGDVVVATPARASQGYF</sequence>
<proteinExistence type="predicted"/>
<evidence type="ECO:0000313" key="2">
    <source>
        <dbReference type="Proteomes" id="UP000037939"/>
    </source>
</evidence>
<dbReference type="AlphaFoldDB" id="A0A0N1JT35"/>
<dbReference type="EMBL" id="LAQT01000005">
    <property type="protein sequence ID" value="KPC53726.1"/>
    <property type="molecule type" value="Genomic_DNA"/>
</dbReference>
<organism evidence="1 2">
    <name type="scientific">Amantichitinum ursilacus</name>
    <dbReference type="NCBI Taxonomy" id="857265"/>
    <lineage>
        <taxon>Bacteria</taxon>
        <taxon>Pseudomonadati</taxon>
        <taxon>Pseudomonadota</taxon>
        <taxon>Betaproteobacteria</taxon>
        <taxon>Neisseriales</taxon>
        <taxon>Chitinibacteraceae</taxon>
        <taxon>Amantichitinum</taxon>
    </lineage>
</organism>
<protein>
    <submittedName>
        <fullName evidence="1">Uncharacterized protein</fullName>
    </submittedName>
</protein>
<accession>A0A0N1JT35</accession>
<dbReference type="Proteomes" id="UP000037939">
    <property type="component" value="Unassembled WGS sequence"/>
</dbReference>
<gene>
    <name evidence="1" type="ORF">WG78_07780</name>
</gene>
<comment type="caution">
    <text evidence="1">The sequence shown here is derived from an EMBL/GenBank/DDBJ whole genome shotgun (WGS) entry which is preliminary data.</text>
</comment>